<dbReference type="InterPro" id="IPR037294">
    <property type="entry name" value="ABC_BtuC-like"/>
</dbReference>
<evidence type="ECO:0000256" key="7">
    <source>
        <dbReference type="ARBA" id="ARBA00023136"/>
    </source>
</evidence>
<dbReference type="GO" id="GO:0005886">
    <property type="term" value="C:plasma membrane"/>
    <property type="evidence" value="ECO:0007669"/>
    <property type="project" value="UniProtKB-SubCell"/>
</dbReference>
<dbReference type="AlphaFoldDB" id="A0A1G8ML31"/>
<keyword evidence="7 8" id="KW-0472">Membrane</keyword>
<evidence type="ECO:0000256" key="1">
    <source>
        <dbReference type="ARBA" id="ARBA00004651"/>
    </source>
</evidence>
<dbReference type="GO" id="GO:0033214">
    <property type="term" value="P:siderophore-iron import into cell"/>
    <property type="evidence" value="ECO:0007669"/>
    <property type="project" value="TreeGrafter"/>
</dbReference>
<comment type="subcellular location">
    <subcellularLocation>
        <location evidence="1">Cell membrane</location>
        <topology evidence="1">Multi-pass membrane protein</topology>
    </subcellularLocation>
</comment>
<evidence type="ECO:0000256" key="4">
    <source>
        <dbReference type="ARBA" id="ARBA00022475"/>
    </source>
</evidence>
<dbReference type="STRING" id="930129.SAMN05216352_11066"/>
<feature type="transmembrane region" description="Helical" evidence="8">
    <location>
        <begin position="312"/>
        <end position="330"/>
    </location>
</feature>
<protein>
    <submittedName>
        <fullName evidence="9">Iron complex transport system permease protein</fullName>
    </submittedName>
</protein>
<dbReference type="InterPro" id="IPR000522">
    <property type="entry name" value="ABC_transptr_permease_BtuC"/>
</dbReference>
<dbReference type="GO" id="GO:0022857">
    <property type="term" value="F:transmembrane transporter activity"/>
    <property type="evidence" value="ECO:0007669"/>
    <property type="project" value="InterPro"/>
</dbReference>
<evidence type="ECO:0000313" key="9">
    <source>
        <dbReference type="EMBL" id="SDI68030.1"/>
    </source>
</evidence>
<dbReference type="SUPFAM" id="SSF81345">
    <property type="entry name" value="ABC transporter involved in vitamin B12 uptake, BtuC"/>
    <property type="match status" value="1"/>
</dbReference>
<accession>A0A1G8ML31</accession>
<keyword evidence="6 8" id="KW-1133">Transmembrane helix</keyword>
<dbReference type="CDD" id="cd06550">
    <property type="entry name" value="TM_ABC_iron-siderophores_like"/>
    <property type="match status" value="1"/>
</dbReference>
<dbReference type="Pfam" id="PF01032">
    <property type="entry name" value="FecCD"/>
    <property type="match status" value="1"/>
</dbReference>
<organism evidence="9 10">
    <name type="scientific">Alteribacillus bidgolensis</name>
    <dbReference type="NCBI Taxonomy" id="930129"/>
    <lineage>
        <taxon>Bacteria</taxon>
        <taxon>Bacillati</taxon>
        <taxon>Bacillota</taxon>
        <taxon>Bacilli</taxon>
        <taxon>Bacillales</taxon>
        <taxon>Bacillaceae</taxon>
        <taxon>Alteribacillus</taxon>
    </lineage>
</organism>
<feature type="transmembrane region" description="Helical" evidence="8">
    <location>
        <begin position="64"/>
        <end position="84"/>
    </location>
</feature>
<dbReference type="RefSeq" id="WP_091586766.1">
    <property type="nucleotide sequence ID" value="NZ_FNDU01000010.1"/>
</dbReference>
<reference evidence="9 10" key="1">
    <citation type="submission" date="2016-10" db="EMBL/GenBank/DDBJ databases">
        <authorList>
            <person name="de Groot N.N."/>
        </authorList>
    </citation>
    <scope>NUCLEOTIDE SEQUENCE [LARGE SCALE GENOMIC DNA]</scope>
    <source>
        <strain evidence="10">P4B,CCM 7963,CECT 7998,DSM 25260,IBRC-M 10614,KCTC 13821</strain>
    </source>
</reference>
<evidence type="ECO:0000313" key="10">
    <source>
        <dbReference type="Proteomes" id="UP000199017"/>
    </source>
</evidence>
<comment type="similarity">
    <text evidence="2">Belongs to the binding-protein-dependent transport system permease family. FecCD subfamily.</text>
</comment>
<dbReference type="Proteomes" id="UP000199017">
    <property type="component" value="Unassembled WGS sequence"/>
</dbReference>
<feature type="transmembrane region" description="Helical" evidence="8">
    <location>
        <begin position="96"/>
        <end position="116"/>
    </location>
</feature>
<feature type="transmembrane region" description="Helical" evidence="8">
    <location>
        <begin position="154"/>
        <end position="175"/>
    </location>
</feature>
<dbReference type="FunFam" id="1.10.3470.10:FF:000001">
    <property type="entry name" value="Vitamin B12 ABC transporter permease BtuC"/>
    <property type="match status" value="1"/>
</dbReference>
<evidence type="ECO:0000256" key="6">
    <source>
        <dbReference type="ARBA" id="ARBA00022989"/>
    </source>
</evidence>
<name>A0A1G8ML31_9BACI</name>
<feature type="transmembrane region" description="Helical" evidence="8">
    <location>
        <begin position="285"/>
        <end position="306"/>
    </location>
</feature>
<feature type="transmembrane region" description="Helical" evidence="8">
    <location>
        <begin position="255"/>
        <end position="273"/>
    </location>
</feature>
<sequence>MAIKTTKMKGWGFVAAILVLCLATMGSIVLGYTEVTLNHLYQVLFHFEQFKESNTHIIILEARIPRALIAICVGASLAIAGVLMQALTRNPLASPSIFGINAGASLFIVVVIIYIPSISLQGMTWVSFTGAAAASLIVYAVGGLGREGLTPLRLTLAGAAIAALFSSLTQGLLVLNEKALDEVLFWLAGSVQGRGLQYLYPVLPYFIGAWAGSLLISRHINILIMGEDVAQSLGGRIAVIKAIAGILIVGLAGGAVAVAGPIVFIGIVVPHFARAIAGQDHRWVIPYSGVLGAVLLLLADISARFIIMPEEVPVGVMTAIIGTPFFVYLARKGWKES</sequence>
<evidence type="ECO:0000256" key="5">
    <source>
        <dbReference type="ARBA" id="ARBA00022692"/>
    </source>
</evidence>
<keyword evidence="10" id="KW-1185">Reference proteome</keyword>
<evidence type="ECO:0000256" key="3">
    <source>
        <dbReference type="ARBA" id="ARBA00022448"/>
    </source>
</evidence>
<dbReference type="Gene3D" id="1.10.3470.10">
    <property type="entry name" value="ABC transporter involved in vitamin B12 uptake, BtuC"/>
    <property type="match status" value="1"/>
</dbReference>
<dbReference type="PANTHER" id="PTHR30472">
    <property type="entry name" value="FERRIC ENTEROBACTIN TRANSPORT SYSTEM PERMEASE PROTEIN"/>
    <property type="match status" value="1"/>
</dbReference>
<dbReference type="EMBL" id="FNDU01000010">
    <property type="protein sequence ID" value="SDI68030.1"/>
    <property type="molecule type" value="Genomic_DNA"/>
</dbReference>
<feature type="transmembrane region" description="Helical" evidence="8">
    <location>
        <begin position="195"/>
        <end position="217"/>
    </location>
</feature>
<evidence type="ECO:0000256" key="2">
    <source>
        <dbReference type="ARBA" id="ARBA00007935"/>
    </source>
</evidence>
<keyword evidence="4" id="KW-1003">Cell membrane</keyword>
<keyword evidence="3" id="KW-0813">Transport</keyword>
<dbReference type="PANTHER" id="PTHR30472:SF65">
    <property type="entry name" value="SIDEROPHORE TRANSPORT SYSTEM PERMEASE PROTEIN YFIZ-RELATED"/>
    <property type="match status" value="1"/>
</dbReference>
<dbReference type="OrthoDB" id="9811721at2"/>
<keyword evidence="5 8" id="KW-0812">Transmembrane</keyword>
<evidence type="ECO:0000256" key="8">
    <source>
        <dbReference type="SAM" id="Phobius"/>
    </source>
</evidence>
<feature type="transmembrane region" description="Helical" evidence="8">
    <location>
        <begin position="122"/>
        <end position="142"/>
    </location>
</feature>
<gene>
    <name evidence="9" type="ORF">SAMN05216352_11066</name>
</gene>
<proteinExistence type="inferred from homology"/>